<proteinExistence type="inferred from homology"/>
<sequence>RVTTLTPDEWLHELVQAEWDERQNRSIDQRIRLARFRYRASLEELHYGEGRGLDRLQVERLAACTFIDKAEPVVITGSTGSGKSYLASALGYHACACGYKVIYHHMPKLLSRLKMSKADGSYLKEVARIERQQLLILDDFGLQPLDAQGRNALMELVEDRHGKSSLIITSQVPVSGWHDIIGEHTVADAILDRIVHAAHRVELKGESMRKRRTATTS</sequence>
<dbReference type="Pfam" id="PF01695">
    <property type="entry name" value="IstB_IS21"/>
    <property type="match status" value="1"/>
</dbReference>
<dbReference type="SUPFAM" id="SSF52540">
    <property type="entry name" value="P-loop containing nucleoside triphosphate hydrolases"/>
    <property type="match status" value="1"/>
</dbReference>
<evidence type="ECO:0000313" key="7">
    <source>
        <dbReference type="EMBL" id="TCZ66434.1"/>
    </source>
</evidence>
<dbReference type="GO" id="GO:0005524">
    <property type="term" value="F:ATP binding"/>
    <property type="evidence" value="ECO:0007669"/>
    <property type="project" value="UniProtKB-KW"/>
</dbReference>
<dbReference type="EMBL" id="SKFH01000043">
    <property type="protein sequence ID" value="TCZ66434.1"/>
    <property type="molecule type" value="Genomic_DNA"/>
</dbReference>
<keyword evidence="8" id="KW-1185">Reference proteome</keyword>
<dbReference type="Gene3D" id="3.40.50.300">
    <property type="entry name" value="P-loop containing nucleotide triphosphate hydrolases"/>
    <property type="match status" value="1"/>
</dbReference>
<dbReference type="PIRSF" id="PIRSF003073">
    <property type="entry name" value="DNAC_TnpB_IstB"/>
    <property type="match status" value="1"/>
</dbReference>
<evidence type="ECO:0000256" key="2">
    <source>
        <dbReference type="ARBA" id="ARBA00022741"/>
    </source>
</evidence>
<evidence type="ECO:0000259" key="4">
    <source>
        <dbReference type="SMART" id="SM00382"/>
    </source>
</evidence>
<evidence type="ECO:0000313" key="5">
    <source>
        <dbReference type="EMBL" id="TCZ64580.1"/>
    </source>
</evidence>
<evidence type="ECO:0000256" key="3">
    <source>
        <dbReference type="ARBA" id="ARBA00022840"/>
    </source>
</evidence>
<protein>
    <submittedName>
        <fullName evidence="7">ATP-binding protein</fullName>
    </submittedName>
</protein>
<dbReference type="OrthoDB" id="8064373at2"/>
<evidence type="ECO:0000313" key="8">
    <source>
        <dbReference type="Proteomes" id="UP000295164"/>
    </source>
</evidence>
<dbReference type="GO" id="GO:0006260">
    <property type="term" value="P:DNA replication"/>
    <property type="evidence" value="ECO:0007669"/>
    <property type="project" value="TreeGrafter"/>
</dbReference>
<feature type="non-terminal residue" evidence="7">
    <location>
        <position position="1"/>
    </location>
</feature>
<dbReference type="CDD" id="cd00009">
    <property type="entry name" value="AAA"/>
    <property type="match status" value="1"/>
</dbReference>
<evidence type="ECO:0000313" key="6">
    <source>
        <dbReference type="EMBL" id="TCZ65039.1"/>
    </source>
</evidence>
<dbReference type="AlphaFoldDB" id="A0A4R4DVD2"/>
<dbReference type="PANTHER" id="PTHR30050">
    <property type="entry name" value="CHROMOSOMAL REPLICATION INITIATOR PROTEIN DNAA"/>
    <property type="match status" value="1"/>
</dbReference>
<dbReference type="InterPro" id="IPR003593">
    <property type="entry name" value="AAA+_ATPase"/>
</dbReference>
<dbReference type="NCBIfam" id="NF038214">
    <property type="entry name" value="IS21_help_AAA"/>
    <property type="match status" value="1"/>
</dbReference>
<comment type="similarity">
    <text evidence="1">Belongs to the IS21/IS1162 putative ATP-binding protein family.</text>
</comment>
<dbReference type="EMBL" id="SKFH01000055">
    <property type="protein sequence ID" value="TCZ65039.1"/>
    <property type="molecule type" value="Genomic_DNA"/>
</dbReference>
<accession>A0A4R4DVD2</accession>
<keyword evidence="3 7" id="KW-0067">ATP-binding</keyword>
<name>A0A4R4DVD2_9BACT</name>
<feature type="domain" description="AAA+ ATPase" evidence="4">
    <location>
        <begin position="69"/>
        <end position="202"/>
    </location>
</feature>
<dbReference type="Proteomes" id="UP000295164">
    <property type="component" value="Unassembled WGS sequence"/>
</dbReference>
<reference evidence="7 8" key="1">
    <citation type="submission" date="2019-03" db="EMBL/GenBank/DDBJ databases">
        <authorList>
            <person name="Kim M.K.M."/>
        </authorList>
    </citation>
    <scope>NUCLEOTIDE SEQUENCE [LARGE SCALE GENOMIC DNA]</scope>
    <source>
        <strain evidence="7 8">17J68-15</strain>
    </source>
</reference>
<keyword evidence="2" id="KW-0547">Nucleotide-binding</keyword>
<dbReference type="InterPro" id="IPR002611">
    <property type="entry name" value="IstB_ATP-bd"/>
</dbReference>
<organism evidence="7 8">
    <name type="scientific">Flaviaesturariibacter aridisoli</name>
    <dbReference type="NCBI Taxonomy" id="2545761"/>
    <lineage>
        <taxon>Bacteria</taxon>
        <taxon>Pseudomonadati</taxon>
        <taxon>Bacteroidota</taxon>
        <taxon>Chitinophagia</taxon>
        <taxon>Chitinophagales</taxon>
        <taxon>Chitinophagaceae</taxon>
        <taxon>Flaviaestuariibacter</taxon>
    </lineage>
</organism>
<dbReference type="SMART" id="SM00382">
    <property type="entry name" value="AAA"/>
    <property type="match status" value="1"/>
</dbReference>
<dbReference type="PANTHER" id="PTHR30050:SF4">
    <property type="entry name" value="ATP-BINDING PROTEIN RV3427C IN INSERTION SEQUENCE-RELATED"/>
    <property type="match status" value="1"/>
</dbReference>
<dbReference type="InterPro" id="IPR027417">
    <property type="entry name" value="P-loop_NTPase"/>
</dbReference>
<dbReference type="RefSeq" id="WP_131853905.1">
    <property type="nucleotide sequence ID" value="NZ_SKFH01000043.1"/>
</dbReference>
<dbReference type="InterPro" id="IPR028350">
    <property type="entry name" value="DNAC/IstB-like"/>
</dbReference>
<dbReference type="EMBL" id="SKFH01000062">
    <property type="protein sequence ID" value="TCZ64580.1"/>
    <property type="molecule type" value="Genomic_DNA"/>
</dbReference>
<dbReference type="InterPro" id="IPR047661">
    <property type="entry name" value="IstB"/>
</dbReference>
<comment type="caution">
    <text evidence="7">The sequence shown here is derived from an EMBL/GenBank/DDBJ whole genome shotgun (WGS) entry which is preliminary data.</text>
</comment>
<gene>
    <name evidence="7" type="ORF">E0486_16765</name>
    <name evidence="6" type="ORF">E0486_17885</name>
    <name evidence="5" type="ORF">E0486_18155</name>
</gene>
<evidence type="ECO:0000256" key="1">
    <source>
        <dbReference type="ARBA" id="ARBA00008059"/>
    </source>
</evidence>